<dbReference type="GO" id="GO:0004519">
    <property type="term" value="F:endonuclease activity"/>
    <property type="evidence" value="ECO:0007669"/>
    <property type="project" value="InterPro"/>
</dbReference>
<name>A0A2H0QWQ9_9BACT</name>
<feature type="domain" description="DOD-type homing endonuclease" evidence="1">
    <location>
        <begin position="81"/>
        <end position="223"/>
    </location>
</feature>
<dbReference type="Proteomes" id="UP000231333">
    <property type="component" value="Unassembled WGS sequence"/>
</dbReference>
<dbReference type="EMBL" id="PCXL01000011">
    <property type="protein sequence ID" value="PIR38254.1"/>
    <property type="molecule type" value="Genomic_DNA"/>
</dbReference>
<evidence type="ECO:0000313" key="3">
    <source>
        <dbReference type="Proteomes" id="UP000231333"/>
    </source>
</evidence>
<dbReference type="InterPro" id="IPR004860">
    <property type="entry name" value="LAGLIDADG_dom"/>
</dbReference>
<dbReference type="PROSITE" id="PS50819">
    <property type="entry name" value="INTEIN_ENDONUCLEASE"/>
    <property type="match status" value="1"/>
</dbReference>
<dbReference type="InterPro" id="IPR004042">
    <property type="entry name" value="Intein_endonuc_central"/>
</dbReference>
<dbReference type="Gene3D" id="3.10.28.10">
    <property type="entry name" value="Homing endonucleases"/>
    <property type="match status" value="1"/>
</dbReference>
<dbReference type="InterPro" id="IPR013324">
    <property type="entry name" value="RNA_pol_sigma_r3/r4-like"/>
</dbReference>
<comment type="caution">
    <text evidence="2">The sequence shown here is derived from an EMBL/GenBank/DDBJ whole genome shotgun (WGS) entry which is preliminary data.</text>
</comment>
<dbReference type="InterPro" id="IPR027434">
    <property type="entry name" value="Homing_endonucl"/>
</dbReference>
<dbReference type="PRINTS" id="PR00379">
    <property type="entry name" value="INTEIN"/>
</dbReference>
<organism evidence="2 3">
    <name type="scientific">Candidatus Zambryskibacteria bacterium CG10_big_fil_rev_8_21_14_0_10_42_12</name>
    <dbReference type="NCBI Taxonomy" id="1975115"/>
    <lineage>
        <taxon>Bacteria</taxon>
        <taxon>Candidatus Zambryskiibacteriota</taxon>
    </lineage>
</organism>
<gene>
    <name evidence="2" type="ORF">COV34_01425</name>
</gene>
<accession>A0A2H0QWQ9</accession>
<dbReference type="AlphaFoldDB" id="A0A2H0QWQ9"/>
<proteinExistence type="predicted"/>
<evidence type="ECO:0000313" key="2">
    <source>
        <dbReference type="EMBL" id="PIR38254.1"/>
    </source>
</evidence>
<dbReference type="GO" id="GO:0016539">
    <property type="term" value="P:intein-mediated protein splicing"/>
    <property type="evidence" value="ECO:0007669"/>
    <property type="project" value="InterPro"/>
</dbReference>
<dbReference type="Pfam" id="PF14528">
    <property type="entry name" value="LAGLIDADG_3"/>
    <property type="match status" value="1"/>
</dbReference>
<dbReference type="SUPFAM" id="SSF55608">
    <property type="entry name" value="Homing endonucleases"/>
    <property type="match status" value="1"/>
</dbReference>
<sequence>MARRWTKEEEKYYRDELVNLYYSKNLSMHEVAKVLNIKSATVFDRLRRLRINTVPHLKKGYRNVRKDIRIPDCHDANLAEFFGIMLGDGHLSHFQVTVTLGTKEYVYVQYVKKLMEKIFKVPVKISERKFKRTDNKHYTVYFGSTVTSQWLKTEGLVENKVKNQVDVPKWIFENNIFMERFLRGFFDTDGSVYKLRHGIQIGLTNRSLPMLKSLQLMLKTLEYRTSEISGFRLYITKKQDLKRFFKEIKPKNPKHTARFQEYLNASVA</sequence>
<dbReference type="SUPFAM" id="SSF88659">
    <property type="entry name" value="Sigma3 and sigma4 domains of RNA polymerase sigma factors"/>
    <property type="match status" value="1"/>
</dbReference>
<evidence type="ECO:0000259" key="1">
    <source>
        <dbReference type="PROSITE" id="PS50819"/>
    </source>
</evidence>
<dbReference type="InterPro" id="IPR006142">
    <property type="entry name" value="INTEIN"/>
</dbReference>
<protein>
    <recommendedName>
        <fullName evidence="1">DOD-type homing endonuclease domain-containing protein</fullName>
    </recommendedName>
</protein>
<reference evidence="2 3" key="1">
    <citation type="submission" date="2017-09" db="EMBL/GenBank/DDBJ databases">
        <title>Depth-based differentiation of microbial function through sediment-hosted aquifers and enrichment of novel symbionts in the deep terrestrial subsurface.</title>
        <authorList>
            <person name="Probst A.J."/>
            <person name="Ladd B."/>
            <person name="Jarett J.K."/>
            <person name="Geller-Mcgrath D.E."/>
            <person name="Sieber C.M."/>
            <person name="Emerson J.B."/>
            <person name="Anantharaman K."/>
            <person name="Thomas B.C."/>
            <person name="Malmstrom R."/>
            <person name="Stieglmeier M."/>
            <person name="Klingl A."/>
            <person name="Woyke T."/>
            <person name="Ryan C.M."/>
            <person name="Banfield J.F."/>
        </authorList>
    </citation>
    <scope>NUCLEOTIDE SEQUENCE [LARGE SCALE GENOMIC DNA]</scope>
    <source>
        <strain evidence="2">CG10_big_fil_rev_8_21_14_0_10_42_12</strain>
    </source>
</reference>